<dbReference type="EMBL" id="JAKXMK010000010">
    <property type="protein sequence ID" value="MCH6166703.1"/>
    <property type="molecule type" value="Genomic_DNA"/>
</dbReference>
<evidence type="ECO:0000313" key="2">
    <source>
        <dbReference type="EMBL" id="MCH6166703.1"/>
    </source>
</evidence>
<dbReference type="InterPro" id="IPR031148">
    <property type="entry name" value="Plexin"/>
</dbReference>
<dbReference type="InterPro" id="IPR002909">
    <property type="entry name" value="IPT_dom"/>
</dbReference>
<accession>A0ABS9TE73</accession>
<protein>
    <submittedName>
        <fullName evidence="2">IPT/TIG domain-containing protein</fullName>
    </submittedName>
</protein>
<dbReference type="Gene3D" id="2.60.40.10">
    <property type="entry name" value="Immunoglobulins"/>
    <property type="match status" value="3"/>
</dbReference>
<dbReference type="RefSeq" id="WP_241036723.1">
    <property type="nucleotide sequence ID" value="NZ_BAAAJF010000039.1"/>
</dbReference>
<reference evidence="2 3" key="1">
    <citation type="submission" date="2022-03" db="EMBL/GenBank/DDBJ databases">
        <title>Pseudonocardia alaer sp. nov., a novel actinomycete isolated from reed forest soil.</title>
        <authorList>
            <person name="Wang L."/>
        </authorList>
    </citation>
    <scope>NUCLEOTIDE SEQUENCE [LARGE SCALE GENOMIC DNA]</scope>
    <source>
        <strain evidence="2 3">Y-16303</strain>
    </source>
</reference>
<comment type="caution">
    <text evidence="2">The sequence shown here is derived from an EMBL/GenBank/DDBJ whole genome shotgun (WGS) entry which is preliminary data.</text>
</comment>
<feature type="domain" description="IPT/TIG" evidence="1">
    <location>
        <begin position="160"/>
        <end position="242"/>
    </location>
</feature>
<dbReference type="InterPro" id="IPR014756">
    <property type="entry name" value="Ig_E-set"/>
</dbReference>
<dbReference type="SMART" id="SM00429">
    <property type="entry name" value="IPT"/>
    <property type="match status" value="3"/>
</dbReference>
<proteinExistence type="predicted"/>
<gene>
    <name evidence="2" type="ORF">MMF94_13525</name>
</gene>
<dbReference type="CDD" id="cd00102">
    <property type="entry name" value="IPT"/>
    <property type="match status" value="1"/>
</dbReference>
<dbReference type="PANTHER" id="PTHR22625">
    <property type="entry name" value="PLEXIN"/>
    <property type="match status" value="1"/>
</dbReference>
<sequence length="243" mass="23285">MAISPDQGSAGGGDAATITGTNLGGAIAVRFDGRPAVITANTPTSVSVVTPSGTGVADVTVTTGGGTSSPQRFFYLPPPVVLSVSPASGPLVGGTTLTITGRNLSTATSVAFDASTATPTVVSDRQITVVASAGAAGVASLVITTRGGAYSGASFTYAAPPTATSFTPTTSVLAGGVLVSITGTNLATTTGVTFGGTPTTFAVLSPTQVAAIAPTRGIAGAVQVALTTTGGSATAPGTFLYIL</sequence>
<feature type="domain" description="IPT/TIG" evidence="1">
    <location>
        <begin position="1"/>
        <end position="76"/>
    </location>
</feature>
<keyword evidence="3" id="KW-1185">Reference proteome</keyword>
<dbReference type="Pfam" id="PF01833">
    <property type="entry name" value="TIG"/>
    <property type="match status" value="3"/>
</dbReference>
<feature type="domain" description="IPT/TIG" evidence="1">
    <location>
        <begin position="78"/>
        <end position="158"/>
    </location>
</feature>
<organism evidence="2 3">
    <name type="scientific">Pseudonocardia alaniniphila</name>
    <dbReference type="NCBI Taxonomy" id="75291"/>
    <lineage>
        <taxon>Bacteria</taxon>
        <taxon>Bacillati</taxon>
        <taxon>Actinomycetota</taxon>
        <taxon>Actinomycetes</taxon>
        <taxon>Pseudonocardiales</taxon>
        <taxon>Pseudonocardiaceae</taxon>
        <taxon>Pseudonocardia</taxon>
    </lineage>
</organism>
<dbReference type="SUPFAM" id="SSF81296">
    <property type="entry name" value="E set domains"/>
    <property type="match status" value="3"/>
</dbReference>
<evidence type="ECO:0000259" key="1">
    <source>
        <dbReference type="SMART" id="SM00429"/>
    </source>
</evidence>
<dbReference type="InterPro" id="IPR013783">
    <property type="entry name" value="Ig-like_fold"/>
</dbReference>
<evidence type="ECO:0000313" key="3">
    <source>
        <dbReference type="Proteomes" id="UP001299970"/>
    </source>
</evidence>
<dbReference type="PANTHER" id="PTHR22625:SF70">
    <property type="entry name" value="PLEXIN A, ISOFORM A"/>
    <property type="match status" value="1"/>
</dbReference>
<dbReference type="Proteomes" id="UP001299970">
    <property type="component" value="Unassembled WGS sequence"/>
</dbReference>
<name>A0ABS9TE73_9PSEU</name>